<evidence type="ECO:0000256" key="4">
    <source>
        <dbReference type="SAM" id="SignalP"/>
    </source>
</evidence>
<dbReference type="RefSeq" id="WP_232311573.1">
    <property type="nucleotide sequence ID" value="NZ_CP018839.1"/>
</dbReference>
<dbReference type="InterPro" id="IPR002110">
    <property type="entry name" value="Ankyrin_rpt"/>
</dbReference>
<reference evidence="5 6" key="1">
    <citation type="submission" date="2016-12" db="EMBL/GenBank/DDBJ databases">
        <title>Complete genome sequence of Thauera chlorobenzoica, a Betaproteobacterium degrading haloaromatics anaerobically to CO2 and halides.</title>
        <authorList>
            <person name="Goris T."/>
            <person name="Mergelsberg M."/>
            <person name="Boll M."/>
        </authorList>
    </citation>
    <scope>NUCLEOTIDE SEQUENCE [LARGE SCALE GENOMIC DNA]</scope>
    <source>
        <strain evidence="5 6">3CB1</strain>
    </source>
</reference>
<keyword evidence="2 3" id="KW-0040">ANK repeat</keyword>
<evidence type="ECO:0000313" key="5">
    <source>
        <dbReference type="EMBL" id="APR05188.1"/>
    </source>
</evidence>
<dbReference type="InterPro" id="IPR036770">
    <property type="entry name" value="Ankyrin_rpt-contain_sf"/>
</dbReference>
<feature type="repeat" description="ANK" evidence="3">
    <location>
        <begin position="118"/>
        <end position="150"/>
    </location>
</feature>
<protein>
    <submittedName>
        <fullName evidence="5">Ankyrin repeat protein</fullName>
    </submittedName>
</protein>
<gene>
    <name evidence="5" type="ORF">Tchl_2348</name>
</gene>
<evidence type="ECO:0000313" key="6">
    <source>
        <dbReference type="Proteomes" id="UP000185739"/>
    </source>
</evidence>
<keyword evidence="4" id="KW-0732">Signal</keyword>
<feature type="signal peptide" evidence="4">
    <location>
        <begin position="1"/>
        <end position="21"/>
    </location>
</feature>
<sequence length="224" mass="23365">MRRAALVALAAAALAAGGAHAGSYDDALAAARFGDARALASLLDRGIDPDTVDAQGNTLLILAAREGQGAAVDTLLKRRVRIDYRNLAGDSALMLAVLRGHDDVARALLKAGAKVNHEGWAPLHYAAFEGRETLVDALVAAGAEVNAPAPNQATALSLAARNGHLGVVRRLLALAQTDLNALTDTGLSADVWAERQGNTDIAALIRAERQRRGLPAPALRLRIE</sequence>
<feature type="chain" id="PRO_5012295486" evidence="4">
    <location>
        <begin position="22"/>
        <end position="224"/>
    </location>
</feature>
<organism evidence="5 6">
    <name type="scientific">Thauera chlorobenzoica</name>
    <dbReference type="NCBI Taxonomy" id="96773"/>
    <lineage>
        <taxon>Bacteria</taxon>
        <taxon>Pseudomonadati</taxon>
        <taxon>Pseudomonadota</taxon>
        <taxon>Betaproteobacteria</taxon>
        <taxon>Rhodocyclales</taxon>
        <taxon>Zoogloeaceae</taxon>
        <taxon>Thauera</taxon>
    </lineage>
</organism>
<evidence type="ECO:0000256" key="3">
    <source>
        <dbReference type="PROSITE-ProRule" id="PRU00023"/>
    </source>
</evidence>
<dbReference type="PROSITE" id="PS50297">
    <property type="entry name" value="ANK_REP_REGION"/>
    <property type="match status" value="2"/>
</dbReference>
<dbReference type="Pfam" id="PF12796">
    <property type="entry name" value="Ank_2"/>
    <property type="match status" value="2"/>
</dbReference>
<accession>A0A1L6FE40</accession>
<evidence type="ECO:0000256" key="2">
    <source>
        <dbReference type="ARBA" id="ARBA00023043"/>
    </source>
</evidence>
<dbReference type="PANTHER" id="PTHR24198">
    <property type="entry name" value="ANKYRIN REPEAT AND PROTEIN KINASE DOMAIN-CONTAINING PROTEIN"/>
    <property type="match status" value="1"/>
</dbReference>
<dbReference type="STRING" id="96773.Tchl_2348"/>
<proteinExistence type="predicted"/>
<dbReference type="PANTHER" id="PTHR24198:SF165">
    <property type="entry name" value="ANKYRIN REPEAT-CONTAINING PROTEIN-RELATED"/>
    <property type="match status" value="1"/>
</dbReference>
<keyword evidence="1" id="KW-0677">Repeat</keyword>
<dbReference type="AlphaFoldDB" id="A0A1L6FE40"/>
<evidence type="ECO:0000256" key="1">
    <source>
        <dbReference type="ARBA" id="ARBA00022737"/>
    </source>
</evidence>
<dbReference type="KEGG" id="tcl:Tchl_2348"/>
<dbReference type="PROSITE" id="PS50088">
    <property type="entry name" value="ANK_REPEAT"/>
    <property type="match status" value="2"/>
</dbReference>
<name>A0A1L6FE40_9RHOO</name>
<dbReference type="EMBL" id="CP018839">
    <property type="protein sequence ID" value="APR05188.1"/>
    <property type="molecule type" value="Genomic_DNA"/>
</dbReference>
<feature type="repeat" description="ANK" evidence="3">
    <location>
        <begin position="88"/>
        <end position="120"/>
    </location>
</feature>
<keyword evidence="6" id="KW-1185">Reference proteome</keyword>
<dbReference type="Gene3D" id="1.25.40.20">
    <property type="entry name" value="Ankyrin repeat-containing domain"/>
    <property type="match status" value="2"/>
</dbReference>
<dbReference type="SMART" id="SM00248">
    <property type="entry name" value="ANK"/>
    <property type="match status" value="5"/>
</dbReference>
<dbReference type="Proteomes" id="UP000185739">
    <property type="component" value="Chromosome"/>
</dbReference>
<dbReference type="SUPFAM" id="SSF48403">
    <property type="entry name" value="Ankyrin repeat"/>
    <property type="match status" value="1"/>
</dbReference>